<dbReference type="EMBL" id="CP159342">
    <property type="protein sequence ID" value="XCH75271.1"/>
    <property type="molecule type" value="Genomic_DNA"/>
</dbReference>
<dbReference type="GO" id="GO:0005886">
    <property type="term" value="C:plasma membrane"/>
    <property type="evidence" value="ECO:0007669"/>
    <property type="project" value="TreeGrafter"/>
</dbReference>
<gene>
    <name evidence="8" type="ORF">ABUL08_03950</name>
    <name evidence="7" type="ORF">VK199_03945</name>
</gene>
<dbReference type="PANTHER" id="PTHR11632:SF73">
    <property type="entry name" value="BLR3196 PROTEIN"/>
    <property type="match status" value="1"/>
</dbReference>
<dbReference type="PANTHER" id="PTHR11632">
    <property type="entry name" value="SUCCINATE DEHYDROGENASE 2 FLAVOPROTEIN SUBUNIT"/>
    <property type="match status" value="1"/>
</dbReference>
<dbReference type="GO" id="GO:0009061">
    <property type="term" value="P:anaerobic respiration"/>
    <property type="evidence" value="ECO:0007669"/>
    <property type="project" value="TreeGrafter"/>
</dbReference>
<dbReference type="InterPro" id="IPR015939">
    <property type="entry name" value="Fum_Rdtase/Succ_DH_flav-like_C"/>
</dbReference>
<dbReference type="SUPFAM" id="SSF46977">
    <property type="entry name" value="Succinate dehydrogenase/fumarate reductase flavoprotein C-terminal domain"/>
    <property type="match status" value="1"/>
</dbReference>
<keyword evidence="2" id="KW-0560">Oxidoreductase</keyword>
<dbReference type="Pfam" id="PF00890">
    <property type="entry name" value="FAD_binding_2"/>
    <property type="match status" value="1"/>
</dbReference>
<dbReference type="PIRSF" id="PIRSF000171">
    <property type="entry name" value="SDHA_APRA_LASPO"/>
    <property type="match status" value="1"/>
</dbReference>
<dbReference type="EMBL" id="CP157762">
    <property type="protein sequence ID" value="XBP94572.1"/>
    <property type="molecule type" value="Genomic_DNA"/>
</dbReference>
<evidence type="ECO:0000259" key="6">
    <source>
        <dbReference type="Pfam" id="PF02910"/>
    </source>
</evidence>
<evidence type="ECO:0000256" key="2">
    <source>
        <dbReference type="ARBA" id="ARBA00023002"/>
    </source>
</evidence>
<dbReference type="InterPro" id="IPR003953">
    <property type="entry name" value="FAD-dep_OxRdtase_2_FAD-bd"/>
</dbReference>
<feature type="domain" description="Fumarate reductase/succinate dehydrogenase flavoprotein-like C-terminal" evidence="6">
    <location>
        <begin position="419"/>
        <end position="503"/>
    </location>
</feature>
<name>A0AAU7MAP6_9ACTN</name>
<accession>A0AAU7MAP6</accession>
<dbReference type="InterPro" id="IPR030664">
    <property type="entry name" value="SdhA/FrdA/AprA"/>
</dbReference>
<evidence type="ECO:0000313" key="7">
    <source>
        <dbReference type="EMBL" id="XBP94572.1"/>
    </source>
</evidence>
<evidence type="ECO:0000256" key="4">
    <source>
        <dbReference type="SAM" id="MobiDB-lite"/>
    </source>
</evidence>
<protein>
    <submittedName>
        <fullName evidence="7">FAD-binding protein</fullName>
    </submittedName>
</protein>
<dbReference type="Gene3D" id="3.50.50.60">
    <property type="entry name" value="FAD/NAD(P)-binding domain"/>
    <property type="match status" value="1"/>
</dbReference>
<dbReference type="RefSeq" id="WP_350934600.1">
    <property type="nucleotide sequence ID" value="NZ_CP157762.1"/>
</dbReference>
<proteinExistence type="predicted"/>
<evidence type="ECO:0000256" key="3">
    <source>
        <dbReference type="PIRSR" id="PIRSR000171-1"/>
    </source>
</evidence>
<organism evidence="7">
    <name type="scientific">Micromonospora sp. CCTCC AA 2012012</name>
    <dbReference type="NCBI Taxonomy" id="3111921"/>
    <lineage>
        <taxon>Bacteria</taxon>
        <taxon>Bacillati</taxon>
        <taxon>Actinomycetota</taxon>
        <taxon>Actinomycetes</taxon>
        <taxon>Micromonosporales</taxon>
        <taxon>Micromonosporaceae</taxon>
        <taxon>Micromonospora</taxon>
    </lineage>
</organism>
<dbReference type="GO" id="GO:0009055">
    <property type="term" value="F:electron transfer activity"/>
    <property type="evidence" value="ECO:0007669"/>
    <property type="project" value="TreeGrafter"/>
</dbReference>
<feature type="region of interest" description="Disordered" evidence="4">
    <location>
        <begin position="518"/>
        <end position="538"/>
    </location>
</feature>
<dbReference type="PRINTS" id="PR00411">
    <property type="entry name" value="PNDRDTASEI"/>
</dbReference>
<feature type="region of interest" description="Disordered" evidence="4">
    <location>
        <begin position="378"/>
        <end position="406"/>
    </location>
</feature>
<dbReference type="PRINTS" id="PR00368">
    <property type="entry name" value="FADPNR"/>
</dbReference>
<reference evidence="7" key="1">
    <citation type="submission" date="2024-01" db="EMBL/GenBank/DDBJ databases">
        <title>The genome sequence of Micromonospora mangrovi CCTCC AA 2012012.</title>
        <authorList>
            <person name="Gao J."/>
        </authorList>
    </citation>
    <scope>NUCLEOTIDE SEQUENCE</scope>
    <source>
        <strain evidence="7">CCTCC AA 2012012</strain>
    </source>
</reference>
<dbReference type="InterPro" id="IPR037099">
    <property type="entry name" value="Fum_R/Succ_DH_flav-like_C_sf"/>
</dbReference>
<dbReference type="AlphaFoldDB" id="A0AAU7MAP6"/>
<feature type="compositionally biased region" description="Low complexity" evidence="4">
    <location>
        <begin position="388"/>
        <end position="400"/>
    </location>
</feature>
<keyword evidence="1" id="KW-0285">Flavoprotein</keyword>
<sequence>MTAPLTLDADVLVLGGGPAGTWAALGAAATGARVVLADKGWCGTSGAAAAGGNNLWYLPPTGPARDRAVGHREAAGGHLTDRRWMFRVLDETWQRVADLADWGYPFPVDDTGVQRRGSLQGPEYLRLMRRRVRRAGVRILDHCPALELVTDGAGQVVGAAGRSRHDGWREWRTSAGAVVLATGGCAFLSGALGLNVDTGDGHLMAAEVGARLSGMEFSAAYALAPAFGAQTKGLMMQFATYLDEDDREIDVGDPLAGRDVLARHVLAGRRISARLDRAPAQLRAAARLAQPNYFLPLDKAGIDPFTTAYPIRFVLEGTVRGTGGLHLVDDDCATGVPGLYAAGDAATREFVTGAVSGGGSHNAAWAIASGSWAGAAAGRHARRRRPSGRGLPAGRAGLRPTGAATARHPADIVRAVQEQVMPLDRNYFRTAEGLQDALSVLDGLWYEASTHLAGAGRDALTARQAAAMVAHARWMYRAALARPESRGLHRRDDRPGREPWWSRRLLVHGLDEVRLTVLPPSPSAAPARPGLSLSGGQR</sequence>
<feature type="domain" description="FAD-dependent oxidoreductase 2 FAD-binding" evidence="5">
    <location>
        <begin position="10"/>
        <end position="359"/>
    </location>
</feature>
<evidence type="ECO:0000313" key="8">
    <source>
        <dbReference type="EMBL" id="XCH75271.1"/>
    </source>
</evidence>
<dbReference type="SUPFAM" id="SSF51905">
    <property type="entry name" value="FAD/NAD(P)-binding domain"/>
    <property type="match status" value="1"/>
</dbReference>
<evidence type="ECO:0000259" key="5">
    <source>
        <dbReference type="Pfam" id="PF00890"/>
    </source>
</evidence>
<dbReference type="Pfam" id="PF02910">
    <property type="entry name" value="Succ_DH_flav_C"/>
    <property type="match status" value="1"/>
</dbReference>
<reference evidence="8" key="2">
    <citation type="submission" date="2024-06" db="EMBL/GenBank/DDBJ databases">
        <title>Micromonospora mangrovi CCTCC AA 2012012 genome sequences.</title>
        <authorList>
            <person name="Gao J."/>
        </authorList>
    </citation>
    <scope>NUCLEOTIDE SEQUENCE</scope>
    <source>
        <strain evidence="8">CCTCC AA 2012012</strain>
    </source>
</reference>
<dbReference type="Gene3D" id="1.20.58.100">
    <property type="entry name" value="Fumarate reductase/succinate dehydrogenase flavoprotein-like, C-terminal domain"/>
    <property type="match status" value="1"/>
</dbReference>
<evidence type="ECO:0000256" key="1">
    <source>
        <dbReference type="ARBA" id="ARBA00022630"/>
    </source>
</evidence>
<dbReference type="GO" id="GO:0000104">
    <property type="term" value="F:succinate dehydrogenase activity"/>
    <property type="evidence" value="ECO:0007669"/>
    <property type="project" value="TreeGrafter"/>
</dbReference>
<dbReference type="InterPro" id="IPR036188">
    <property type="entry name" value="FAD/NAD-bd_sf"/>
</dbReference>
<dbReference type="GO" id="GO:0050660">
    <property type="term" value="F:flavin adenine dinucleotide binding"/>
    <property type="evidence" value="ECO:0007669"/>
    <property type="project" value="TreeGrafter"/>
</dbReference>
<feature type="compositionally biased region" description="Low complexity" evidence="4">
    <location>
        <begin position="524"/>
        <end position="538"/>
    </location>
</feature>
<feature type="active site" description="Proton acceptor" evidence="3">
    <location>
        <position position="258"/>
    </location>
</feature>